<proteinExistence type="predicted"/>
<keyword evidence="2" id="KW-1185">Reference proteome</keyword>
<accession>A0ABD1ENB6</accession>
<sequence>MMRKLMEDYSRWGPHKTEPFVIGERTTDLQMSNDIIKGCREYKDLGSYSSEDGNIERNIKNKIAKYHRAIQHLN</sequence>
<evidence type="ECO:0000313" key="1">
    <source>
        <dbReference type="EMBL" id="KAL1497218.1"/>
    </source>
</evidence>
<gene>
    <name evidence="1" type="ORF">ABEB36_008214</name>
</gene>
<dbReference type="EMBL" id="JBDJPC010000006">
    <property type="protein sequence ID" value="KAL1497218.1"/>
    <property type="molecule type" value="Genomic_DNA"/>
</dbReference>
<dbReference type="AlphaFoldDB" id="A0ABD1ENB6"/>
<reference evidence="1 2" key="1">
    <citation type="submission" date="2024-05" db="EMBL/GenBank/DDBJ databases">
        <title>Genetic variation in Jamaican populations of the coffee berry borer (Hypothenemus hampei).</title>
        <authorList>
            <person name="Errbii M."/>
            <person name="Myrie A."/>
        </authorList>
    </citation>
    <scope>NUCLEOTIDE SEQUENCE [LARGE SCALE GENOMIC DNA]</scope>
    <source>
        <strain evidence="1">JA-Hopewell-2020-01-JO</strain>
        <tissue evidence="1">Whole body</tissue>
    </source>
</reference>
<comment type="caution">
    <text evidence="1">The sequence shown here is derived from an EMBL/GenBank/DDBJ whole genome shotgun (WGS) entry which is preliminary data.</text>
</comment>
<name>A0ABD1ENB6_HYPHA</name>
<dbReference type="Proteomes" id="UP001566132">
    <property type="component" value="Unassembled WGS sequence"/>
</dbReference>
<protein>
    <submittedName>
        <fullName evidence="1">Uncharacterized protein</fullName>
    </submittedName>
</protein>
<organism evidence="1 2">
    <name type="scientific">Hypothenemus hampei</name>
    <name type="common">Coffee berry borer</name>
    <dbReference type="NCBI Taxonomy" id="57062"/>
    <lineage>
        <taxon>Eukaryota</taxon>
        <taxon>Metazoa</taxon>
        <taxon>Ecdysozoa</taxon>
        <taxon>Arthropoda</taxon>
        <taxon>Hexapoda</taxon>
        <taxon>Insecta</taxon>
        <taxon>Pterygota</taxon>
        <taxon>Neoptera</taxon>
        <taxon>Endopterygota</taxon>
        <taxon>Coleoptera</taxon>
        <taxon>Polyphaga</taxon>
        <taxon>Cucujiformia</taxon>
        <taxon>Curculionidae</taxon>
        <taxon>Scolytinae</taxon>
        <taxon>Hypothenemus</taxon>
    </lineage>
</organism>
<evidence type="ECO:0000313" key="2">
    <source>
        <dbReference type="Proteomes" id="UP001566132"/>
    </source>
</evidence>